<dbReference type="PROSITE" id="PS51206">
    <property type="entry name" value="SF3_HELICASE_1"/>
    <property type="match status" value="1"/>
</dbReference>
<dbReference type="InterPro" id="IPR006500">
    <property type="entry name" value="Helicase_put_C_phage/plasmid"/>
</dbReference>
<dbReference type="Pfam" id="PF08706">
    <property type="entry name" value="D5_N"/>
    <property type="match status" value="1"/>
</dbReference>
<dbReference type="PANTHER" id="PTHR35372:SF2">
    <property type="entry name" value="SF3 HELICASE DOMAIN-CONTAINING PROTEIN"/>
    <property type="match status" value="1"/>
</dbReference>
<keyword evidence="1" id="KW-0547">Nucleotide-binding</keyword>
<dbReference type="SUPFAM" id="SSF52540">
    <property type="entry name" value="P-loop containing nucleoside triphosphate hydrolases"/>
    <property type="match status" value="1"/>
</dbReference>
<dbReference type="InterPro" id="IPR051620">
    <property type="entry name" value="ORF904-like_C"/>
</dbReference>
<keyword evidence="2" id="KW-0378">Hydrolase</keyword>
<reference evidence="5" key="1">
    <citation type="submission" date="2020-02" db="EMBL/GenBank/DDBJ databases">
        <authorList>
            <person name="Meier V. D."/>
        </authorList>
    </citation>
    <scope>NUCLEOTIDE SEQUENCE</scope>
    <source>
        <strain evidence="5">AVDCRST_MAG82</strain>
    </source>
</reference>
<dbReference type="Gene3D" id="3.40.50.300">
    <property type="entry name" value="P-loop containing nucleotide triphosphate hydrolases"/>
    <property type="match status" value="1"/>
</dbReference>
<evidence type="ECO:0000256" key="2">
    <source>
        <dbReference type="ARBA" id="ARBA00022801"/>
    </source>
</evidence>
<dbReference type="SMART" id="SM00885">
    <property type="entry name" value="D5_N"/>
    <property type="match status" value="1"/>
</dbReference>
<evidence type="ECO:0000313" key="5">
    <source>
        <dbReference type="EMBL" id="CAA9448057.1"/>
    </source>
</evidence>
<name>A0A6J4QL92_9ACTN</name>
<dbReference type="AlphaFoldDB" id="A0A6J4QL92"/>
<dbReference type="Pfam" id="PF19263">
    <property type="entry name" value="DUF5906"/>
    <property type="match status" value="1"/>
</dbReference>
<evidence type="ECO:0000256" key="3">
    <source>
        <dbReference type="ARBA" id="ARBA00022840"/>
    </source>
</evidence>
<accession>A0A6J4QL92</accession>
<dbReference type="InterPro" id="IPR045455">
    <property type="entry name" value="NrS-1_pol-like_helicase"/>
</dbReference>
<evidence type="ECO:0000256" key="1">
    <source>
        <dbReference type="ARBA" id="ARBA00022741"/>
    </source>
</evidence>
<evidence type="ECO:0000259" key="4">
    <source>
        <dbReference type="PROSITE" id="PS51206"/>
    </source>
</evidence>
<gene>
    <name evidence="5" type="ORF">AVDCRST_MAG82-3523</name>
</gene>
<dbReference type="GO" id="GO:0005524">
    <property type="term" value="F:ATP binding"/>
    <property type="evidence" value="ECO:0007669"/>
    <property type="project" value="UniProtKB-KW"/>
</dbReference>
<organism evidence="5">
    <name type="scientific">uncultured Rubrobacteraceae bacterium</name>
    <dbReference type="NCBI Taxonomy" id="349277"/>
    <lineage>
        <taxon>Bacteria</taxon>
        <taxon>Bacillati</taxon>
        <taxon>Actinomycetota</taxon>
        <taxon>Rubrobacteria</taxon>
        <taxon>Rubrobacterales</taxon>
        <taxon>Rubrobacteraceae</taxon>
        <taxon>environmental samples</taxon>
    </lineage>
</organism>
<dbReference type="InterPro" id="IPR027417">
    <property type="entry name" value="P-loop_NTPase"/>
</dbReference>
<dbReference type="InterPro" id="IPR014015">
    <property type="entry name" value="Helicase_SF3_DNA-vir"/>
</dbReference>
<keyword evidence="3" id="KW-0067">ATP-binding</keyword>
<dbReference type="PANTHER" id="PTHR35372">
    <property type="entry name" value="ATP BINDING PROTEIN-RELATED"/>
    <property type="match status" value="1"/>
</dbReference>
<sequence length="528" mass="58501">MVPGLPELLARWWGWNESDRSRIGGVAGGEGAPTDDVLRDRFFEANPGHAYGQGDWKKYENGLWLPEPEFSIKRRIVAALEAAKPEGVRPTSGKLSSVHELARVDAAVEDELWDSDPDILVCRNGALHIPTRKLLPHSPDHYATGAVPYDYDPDAEAPTWMRVLGEVLGEDLAAFFQEFAGYAATPDTRLETALWLCGQPGGGRSTLLSGLGAMLGPRVGVLGLGEIERNRFALSQLPGKFLLTATEQPGGYMRASHVLNTLISGEPLQVERKFRDPFTLVPRCKICWAMNEIPRLKSASDGLFRRVKVIQLDPIPESERDPEIKKKVEEEGSGILNWSLDGLERLRERGRFEIPKAVREATEGFRLTNDVPKMFVKEVCITDEADACKMQAQELYKAYRGWCRDNGHQPKSATAMATEWVRLLRELEPEPDSEVVGKETHVKLRLVAAPRIVDVPVLAIRGELVSPERQTNLATRPPTAAEPLDVAKARTSVEEGTQLTNVGTCPLLYLLLSGFLQVPKPELGDRRG</sequence>
<dbReference type="InterPro" id="IPR014818">
    <property type="entry name" value="Phage/plasmid_primase_P4_C"/>
</dbReference>
<protein>
    <recommendedName>
        <fullName evidence="4">SF3 helicase domain-containing protein</fullName>
    </recommendedName>
</protein>
<dbReference type="GO" id="GO:0016787">
    <property type="term" value="F:hydrolase activity"/>
    <property type="evidence" value="ECO:0007669"/>
    <property type="project" value="UniProtKB-KW"/>
</dbReference>
<dbReference type="NCBIfam" id="TIGR01613">
    <property type="entry name" value="primase_Cterm"/>
    <property type="match status" value="1"/>
</dbReference>
<feature type="domain" description="SF3 helicase" evidence="4">
    <location>
        <begin position="171"/>
        <end position="324"/>
    </location>
</feature>
<proteinExistence type="predicted"/>
<dbReference type="EMBL" id="CADCVA010000429">
    <property type="protein sequence ID" value="CAA9448057.1"/>
    <property type="molecule type" value="Genomic_DNA"/>
</dbReference>